<sequence length="237" mass="26347">MANLESEVVPSSLVEVAPILRLANEVEASNPRVAYLCRFYAFEKAHRLDPTSRHRGVRQFKTALLQRIEQVSSLNLIEFHFAVVLPIISLLHGGDMCRFTIFAQLLHDETTRADRQKGSDACEMQSFYQHYNKTYIQPLVDAADKADRAQLKKAYQTDAVLLEVLKSAKEEVADEVLSQDFNDASLNIKLLAQLFLIFISWCSEEERAPHAPPSGRLGSARLGLGLGLGLGGGPPAR</sequence>
<dbReference type="Gene3D" id="1.25.40.270">
    <property type="entry name" value="Vacuolar protein sorting-associated protein vta1"/>
    <property type="match status" value="1"/>
</dbReference>
<name>A0A8S9L7K4_BRACR</name>
<comment type="caution">
    <text evidence="4">The sequence shown here is derived from an EMBL/GenBank/DDBJ whole genome shotgun (WGS) entry which is preliminary data.</text>
</comment>
<dbReference type="Pfam" id="PF04652">
    <property type="entry name" value="Vta1"/>
    <property type="match status" value="1"/>
</dbReference>
<evidence type="ECO:0000313" key="4">
    <source>
        <dbReference type="EMBL" id="KAF2601366.1"/>
    </source>
</evidence>
<dbReference type="AlphaFoldDB" id="A0A8S9L7K4"/>
<protein>
    <recommendedName>
        <fullName evidence="3">Vta1/callose synthase N-terminal domain-containing protein</fullName>
    </recommendedName>
</protein>
<dbReference type="PANTHER" id="PTHR46009:SF1">
    <property type="entry name" value="VACUOLAR PROTEIN SORTING-ASSOCIATED PROTEIN VTA1 HOMOLOG"/>
    <property type="match status" value="1"/>
</dbReference>
<comment type="subcellular location">
    <subcellularLocation>
        <location evidence="1">Endomembrane system</location>
    </subcellularLocation>
</comment>
<evidence type="ECO:0000259" key="3">
    <source>
        <dbReference type="Pfam" id="PF04652"/>
    </source>
</evidence>
<reference evidence="4" key="1">
    <citation type="submission" date="2019-12" db="EMBL/GenBank/DDBJ databases">
        <title>Genome sequencing and annotation of Brassica cretica.</title>
        <authorList>
            <person name="Studholme D.J."/>
            <person name="Sarris P.F."/>
        </authorList>
    </citation>
    <scope>NUCLEOTIDE SEQUENCE</scope>
    <source>
        <strain evidence="4">PFS-102/07</strain>
        <tissue evidence="4">Leaf</tissue>
    </source>
</reference>
<evidence type="ECO:0000256" key="1">
    <source>
        <dbReference type="ARBA" id="ARBA00004308"/>
    </source>
</evidence>
<proteinExistence type="predicted"/>
<dbReference type="EMBL" id="QGKY02000094">
    <property type="protein sequence ID" value="KAF2601366.1"/>
    <property type="molecule type" value="Genomic_DNA"/>
</dbReference>
<organism evidence="4">
    <name type="scientific">Brassica cretica</name>
    <name type="common">Mustard</name>
    <dbReference type="NCBI Taxonomy" id="69181"/>
    <lineage>
        <taxon>Eukaryota</taxon>
        <taxon>Viridiplantae</taxon>
        <taxon>Streptophyta</taxon>
        <taxon>Embryophyta</taxon>
        <taxon>Tracheophyta</taxon>
        <taxon>Spermatophyta</taxon>
        <taxon>Magnoliopsida</taxon>
        <taxon>eudicotyledons</taxon>
        <taxon>Gunneridae</taxon>
        <taxon>Pentapetalae</taxon>
        <taxon>rosids</taxon>
        <taxon>malvids</taxon>
        <taxon>Brassicales</taxon>
        <taxon>Brassicaceae</taxon>
        <taxon>Brassiceae</taxon>
        <taxon>Brassica</taxon>
    </lineage>
</organism>
<accession>A0A8S9L7K4</accession>
<dbReference type="InterPro" id="IPR039431">
    <property type="entry name" value="Vta1/CALS_N"/>
</dbReference>
<dbReference type="PANTHER" id="PTHR46009">
    <property type="entry name" value="VACUOLAR PROTEIN SORTING-ASSOCIATED PROTEIN VTA1 HOMOLOG"/>
    <property type="match status" value="1"/>
</dbReference>
<dbReference type="GO" id="GO:0005771">
    <property type="term" value="C:multivesicular body"/>
    <property type="evidence" value="ECO:0007669"/>
    <property type="project" value="TreeGrafter"/>
</dbReference>
<dbReference type="GO" id="GO:0032511">
    <property type="term" value="P:late endosome to vacuole transport via multivesicular body sorting pathway"/>
    <property type="evidence" value="ECO:0007669"/>
    <property type="project" value="InterPro"/>
</dbReference>
<feature type="domain" description="Vta1/callose synthase N-terminal" evidence="3">
    <location>
        <begin position="16"/>
        <end position="71"/>
    </location>
</feature>
<evidence type="ECO:0000256" key="2">
    <source>
        <dbReference type="ARBA" id="ARBA00023136"/>
    </source>
</evidence>
<keyword evidence="2" id="KW-0472">Membrane</keyword>
<gene>
    <name evidence="4" type="ORF">F2Q70_00025299</name>
</gene>
<dbReference type="InterPro" id="IPR044538">
    <property type="entry name" value="Vta1-like"/>
</dbReference>
<dbReference type="InterPro" id="IPR023175">
    <property type="entry name" value="Vta1/CALS_N_sf"/>
</dbReference>